<dbReference type="InterPro" id="IPR052982">
    <property type="entry name" value="SRP1/TIP1-like"/>
</dbReference>
<gene>
    <name evidence="5" type="ORF">B2J93_3655</name>
</gene>
<reference evidence="5 6" key="1">
    <citation type="submission" date="2017-04" db="EMBL/GenBank/DDBJ databases">
        <title>Draft genome sequence of Marssonina coronaria NL1: causal agent of apple blotch.</title>
        <authorList>
            <person name="Cheng Q."/>
        </authorList>
    </citation>
    <scope>NUCLEOTIDE SEQUENCE [LARGE SCALE GENOMIC DNA]</scope>
    <source>
        <strain evidence="5 6">NL1</strain>
    </source>
</reference>
<evidence type="ECO:0000259" key="4">
    <source>
        <dbReference type="Pfam" id="PF10342"/>
    </source>
</evidence>
<feature type="region of interest" description="Disordered" evidence="2">
    <location>
        <begin position="114"/>
        <end position="211"/>
    </location>
</feature>
<dbReference type="Proteomes" id="UP000242519">
    <property type="component" value="Unassembled WGS sequence"/>
</dbReference>
<evidence type="ECO:0000256" key="3">
    <source>
        <dbReference type="SAM" id="SignalP"/>
    </source>
</evidence>
<dbReference type="EMBL" id="MZNU01000202">
    <property type="protein sequence ID" value="OWP03029.1"/>
    <property type="molecule type" value="Genomic_DNA"/>
</dbReference>
<dbReference type="InParanoid" id="A0A218Z4N9"/>
<dbReference type="InterPro" id="IPR018466">
    <property type="entry name" value="Kre9/Knh1-like_N"/>
</dbReference>
<evidence type="ECO:0000256" key="2">
    <source>
        <dbReference type="SAM" id="MobiDB-lite"/>
    </source>
</evidence>
<feature type="domain" description="Yeast cell wall synthesis Kre9/Knh1-like N-terminal" evidence="4">
    <location>
        <begin position="31"/>
        <end position="109"/>
    </location>
</feature>
<proteinExistence type="predicted"/>
<feature type="compositionally biased region" description="Low complexity" evidence="2">
    <location>
        <begin position="114"/>
        <end position="132"/>
    </location>
</feature>
<feature type="compositionally biased region" description="Low complexity" evidence="2">
    <location>
        <begin position="141"/>
        <end position="211"/>
    </location>
</feature>
<protein>
    <recommendedName>
        <fullName evidence="4">Yeast cell wall synthesis Kre9/Knh1-like N-terminal domain-containing protein</fullName>
    </recommendedName>
</protein>
<dbReference type="Pfam" id="PF10342">
    <property type="entry name" value="Kre9_KNH"/>
    <property type="match status" value="1"/>
</dbReference>
<dbReference type="AlphaFoldDB" id="A0A218Z4N9"/>
<keyword evidence="1 3" id="KW-0732">Signal</keyword>
<accession>A0A218Z4N9</accession>
<comment type="caution">
    <text evidence="5">The sequence shown here is derived from an EMBL/GenBank/DDBJ whole genome shotgun (WGS) entry which is preliminary data.</text>
</comment>
<feature type="signal peptide" evidence="3">
    <location>
        <begin position="1"/>
        <end position="18"/>
    </location>
</feature>
<organism evidence="5 6">
    <name type="scientific">Diplocarpon coronariae</name>
    <dbReference type="NCBI Taxonomy" id="2795749"/>
    <lineage>
        <taxon>Eukaryota</taxon>
        <taxon>Fungi</taxon>
        <taxon>Dikarya</taxon>
        <taxon>Ascomycota</taxon>
        <taxon>Pezizomycotina</taxon>
        <taxon>Leotiomycetes</taxon>
        <taxon>Helotiales</taxon>
        <taxon>Drepanopezizaceae</taxon>
        <taxon>Diplocarpon</taxon>
    </lineage>
</organism>
<sequence length="233" mass="23035">MQFTFAVVAAATLSFANAAVQLTNGPSTFSSGVAAGTPLEITWSGAEGPVTLTLKSGESTNLKTVETIVSGQSGTSYTWTPSTSLPEGTYALQIDDSTGVPNYSVQFAITGGAASSSPSSVSSTASSSHASSGYPVSKTDSSSSSTSSSYSTTSSTGPYTTAAPTYSGNSTSTSSHTGTHTNATSTKTSSSSRSSGVSSTSVPTGAPNSNSAPSFASPLAFACLVFAALITLN</sequence>
<keyword evidence="6" id="KW-1185">Reference proteome</keyword>
<evidence type="ECO:0000313" key="6">
    <source>
        <dbReference type="Proteomes" id="UP000242519"/>
    </source>
</evidence>
<feature type="chain" id="PRO_5013392982" description="Yeast cell wall synthesis Kre9/Knh1-like N-terminal domain-containing protein" evidence="3">
    <location>
        <begin position="19"/>
        <end position="233"/>
    </location>
</feature>
<name>A0A218Z4N9_9HELO</name>
<dbReference type="PANTHER" id="PTHR40633:SF1">
    <property type="entry name" value="GPI ANCHORED SERINE-THREONINE RICH PROTEIN (AFU_ORTHOLOGUE AFUA_1G03630)"/>
    <property type="match status" value="1"/>
</dbReference>
<dbReference type="OrthoDB" id="5589325at2759"/>
<dbReference type="STRING" id="503106.A0A218Z4N9"/>
<evidence type="ECO:0000256" key="1">
    <source>
        <dbReference type="ARBA" id="ARBA00022729"/>
    </source>
</evidence>
<evidence type="ECO:0000313" key="5">
    <source>
        <dbReference type="EMBL" id="OWP03029.1"/>
    </source>
</evidence>
<dbReference type="PANTHER" id="PTHR40633">
    <property type="entry name" value="MATRIX PROTEIN, PUTATIVE (AFU_ORTHOLOGUE AFUA_8G05410)-RELATED"/>
    <property type="match status" value="1"/>
</dbReference>